<evidence type="ECO:0000256" key="7">
    <source>
        <dbReference type="ARBA" id="ARBA00022723"/>
    </source>
</evidence>
<reference evidence="15 16" key="1">
    <citation type="journal article" date="2018" name="Mol. Biol. Evol.">
        <title>Analysis of the draft genome of the red seaweed Gracilariopsis chorda provides insights into genome size evolution in Rhodophyta.</title>
        <authorList>
            <person name="Lee J."/>
            <person name="Yang E.C."/>
            <person name="Graf L."/>
            <person name="Yang J.H."/>
            <person name="Qiu H."/>
            <person name="Zel Zion U."/>
            <person name="Chan C.X."/>
            <person name="Stephens T.G."/>
            <person name="Weber A.P.M."/>
            <person name="Boo G.H."/>
            <person name="Boo S.M."/>
            <person name="Kim K.M."/>
            <person name="Shin Y."/>
            <person name="Jung M."/>
            <person name="Lee S.J."/>
            <person name="Yim H.S."/>
            <person name="Lee J.H."/>
            <person name="Bhattacharya D."/>
            <person name="Yoon H.S."/>
        </authorList>
    </citation>
    <scope>NUCLEOTIDE SEQUENCE [LARGE SCALE GENOMIC DNA]</scope>
    <source>
        <strain evidence="15 16">SKKU-2015</strain>
        <tissue evidence="15">Whole body</tissue>
    </source>
</reference>
<keyword evidence="6" id="KW-0507">mRNA processing</keyword>
<evidence type="ECO:0000256" key="10">
    <source>
        <dbReference type="ARBA" id="ARBA00023004"/>
    </source>
</evidence>
<sequence length="404" mass="45281">MRVAVVGCVHGEVDSLYAAIRELERRQSTKVDLVICPGDFQAVRNQSDLACMACPPKYRGMGSFWKYYNGSAFAHVPTIFVGGNHEASYHLQQLPLGGLVAPNMYFLGNAGVVNFGGLRIAGISGVYTEKDYEKPRFERPPYPKNEIKSVYHTRKEDVKRLLRLRRPVDIVVSHDWPRGIWRHGDLPRLLSAKPFLRSEIANNTLGNPGTAELLSTLQPSFWFAAHMHVKFAAIVEHLLGKRTKFLALDKIVPRRDFVQLLDIPVQPHQSSAFGTEPSIDSGGKRIDLDLEWLSVLHTEQIDPQRNTPVTTEEMERTSVAMQNDKLEMCVHMVSDFKQVASVYKPGDKPEPPPSELEFHPHTLGMMVPLGIKANPPTSAEEQDPMSDMDHSSRNAKELVDIGAE</sequence>
<comment type="subcellular location">
    <subcellularLocation>
        <location evidence="4">Nucleus</location>
    </subcellularLocation>
</comment>
<dbReference type="EMBL" id="NBIV01000016">
    <property type="protein sequence ID" value="PXF48207.1"/>
    <property type="molecule type" value="Genomic_DNA"/>
</dbReference>
<protein>
    <submittedName>
        <fullName evidence="15">Lariat debranching enzyme</fullName>
    </submittedName>
</protein>
<evidence type="ECO:0000259" key="14">
    <source>
        <dbReference type="SMART" id="SM01124"/>
    </source>
</evidence>
<dbReference type="InterPro" id="IPR007708">
    <property type="entry name" value="DBR1_C"/>
</dbReference>
<dbReference type="PANTHER" id="PTHR12849">
    <property type="entry name" value="RNA LARIAT DEBRANCHING ENZYME"/>
    <property type="match status" value="1"/>
</dbReference>
<name>A0A2V3J2I1_9FLOR</name>
<dbReference type="InterPro" id="IPR041816">
    <property type="entry name" value="Dbr1_N"/>
</dbReference>
<feature type="domain" description="Lariat debranching enzyme C-terminal" evidence="14">
    <location>
        <begin position="235"/>
        <end position="375"/>
    </location>
</feature>
<keyword evidence="12" id="KW-0539">Nucleus</keyword>
<dbReference type="OrthoDB" id="407609at2759"/>
<evidence type="ECO:0000313" key="16">
    <source>
        <dbReference type="Proteomes" id="UP000247409"/>
    </source>
</evidence>
<feature type="region of interest" description="Disordered" evidence="13">
    <location>
        <begin position="367"/>
        <end position="404"/>
    </location>
</feature>
<dbReference type="Pfam" id="PF05011">
    <property type="entry name" value="DBR1"/>
    <property type="match status" value="1"/>
</dbReference>
<evidence type="ECO:0000256" key="13">
    <source>
        <dbReference type="SAM" id="MobiDB-lite"/>
    </source>
</evidence>
<keyword evidence="11" id="KW-0464">Manganese</keyword>
<keyword evidence="10" id="KW-0408">Iron</keyword>
<evidence type="ECO:0000256" key="9">
    <source>
        <dbReference type="ARBA" id="ARBA00022833"/>
    </source>
</evidence>
<comment type="cofactor">
    <cofactor evidence="3">
        <name>Fe(2+)</name>
        <dbReference type="ChEBI" id="CHEBI:29033"/>
    </cofactor>
</comment>
<evidence type="ECO:0000256" key="12">
    <source>
        <dbReference type="ARBA" id="ARBA00023242"/>
    </source>
</evidence>
<keyword evidence="8" id="KW-0378">Hydrolase</keyword>
<comment type="cofactor">
    <cofactor evidence="1">
        <name>Mn(2+)</name>
        <dbReference type="ChEBI" id="CHEBI:29035"/>
    </cofactor>
</comment>
<gene>
    <name evidence="15" type="ORF">BWQ96_02159</name>
</gene>
<comment type="cofactor">
    <cofactor evidence="2">
        <name>Zn(2+)</name>
        <dbReference type="ChEBI" id="CHEBI:29105"/>
    </cofactor>
</comment>
<evidence type="ECO:0000256" key="5">
    <source>
        <dbReference type="ARBA" id="ARBA00006045"/>
    </source>
</evidence>
<evidence type="ECO:0000256" key="11">
    <source>
        <dbReference type="ARBA" id="ARBA00023211"/>
    </source>
</evidence>
<dbReference type="Gene3D" id="3.60.21.10">
    <property type="match status" value="1"/>
</dbReference>
<organism evidence="15 16">
    <name type="scientific">Gracilariopsis chorda</name>
    <dbReference type="NCBI Taxonomy" id="448386"/>
    <lineage>
        <taxon>Eukaryota</taxon>
        <taxon>Rhodophyta</taxon>
        <taxon>Florideophyceae</taxon>
        <taxon>Rhodymeniophycidae</taxon>
        <taxon>Gracilariales</taxon>
        <taxon>Gracilariaceae</taxon>
        <taxon>Gracilariopsis</taxon>
    </lineage>
</organism>
<evidence type="ECO:0000256" key="8">
    <source>
        <dbReference type="ARBA" id="ARBA00022801"/>
    </source>
</evidence>
<evidence type="ECO:0000256" key="3">
    <source>
        <dbReference type="ARBA" id="ARBA00001954"/>
    </source>
</evidence>
<comment type="similarity">
    <text evidence="5">Belongs to the lariat debranching enzyme family.</text>
</comment>
<comment type="caution">
    <text evidence="15">The sequence shown here is derived from an EMBL/GenBank/DDBJ whole genome shotgun (WGS) entry which is preliminary data.</text>
</comment>
<dbReference type="PANTHER" id="PTHR12849:SF0">
    <property type="entry name" value="LARIAT DEBRANCHING ENZYME"/>
    <property type="match status" value="1"/>
</dbReference>
<keyword evidence="7" id="KW-0479">Metal-binding</keyword>
<dbReference type="InterPro" id="IPR004843">
    <property type="entry name" value="Calcineurin-like_PHP"/>
</dbReference>
<evidence type="ECO:0000256" key="1">
    <source>
        <dbReference type="ARBA" id="ARBA00001936"/>
    </source>
</evidence>
<dbReference type="SUPFAM" id="SSF56300">
    <property type="entry name" value="Metallo-dependent phosphatases"/>
    <property type="match status" value="1"/>
</dbReference>
<evidence type="ECO:0000256" key="2">
    <source>
        <dbReference type="ARBA" id="ARBA00001947"/>
    </source>
</evidence>
<dbReference type="AlphaFoldDB" id="A0A2V3J2I1"/>
<keyword evidence="9" id="KW-0862">Zinc</keyword>
<evidence type="ECO:0000313" key="15">
    <source>
        <dbReference type="EMBL" id="PXF48207.1"/>
    </source>
</evidence>
<dbReference type="InterPro" id="IPR029052">
    <property type="entry name" value="Metallo-depent_PP-like"/>
</dbReference>
<proteinExistence type="inferred from homology"/>
<dbReference type="GO" id="GO:0000398">
    <property type="term" value="P:mRNA splicing, via spliceosome"/>
    <property type="evidence" value="ECO:0007669"/>
    <property type="project" value="TreeGrafter"/>
</dbReference>
<dbReference type="GO" id="GO:0005634">
    <property type="term" value="C:nucleus"/>
    <property type="evidence" value="ECO:0007669"/>
    <property type="project" value="UniProtKB-SubCell"/>
</dbReference>
<dbReference type="FunFam" id="3.60.21.10:FF:000035">
    <property type="entry name" value="Lariat debranching enzyme"/>
    <property type="match status" value="1"/>
</dbReference>
<accession>A0A2V3J2I1</accession>
<keyword evidence="16" id="KW-1185">Reference proteome</keyword>
<dbReference type="GO" id="GO:0046872">
    <property type="term" value="F:metal ion binding"/>
    <property type="evidence" value="ECO:0007669"/>
    <property type="project" value="UniProtKB-KW"/>
</dbReference>
<dbReference type="Proteomes" id="UP000247409">
    <property type="component" value="Unassembled WGS sequence"/>
</dbReference>
<feature type="compositionally biased region" description="Basic and acidic residues" evidence="13">
    <location>
        <begin position="387"/>
        <end position="404"/>
    </location>
</feature>
<dbReference type="GO" id="GO:0008419">
    <property type="term" value="F:RNA lariat debranching enzyme activity"/>
    <property type="evidence" value="ECO:0007669"/>
    <property type="project" value="TreeGrafter"/>
</dbReference>
<dbReference type="SMART" id="SM01124">
    <property type="entry name" value="DBR1"/>
    <property type="match status" value="1"/>
</dbReference>
<evidence type="ECO:0000256" key="6">
    <source>
        <dbReference type="ARBA" id="ARBA00022664"/>
    </source>
</evidence>
<dbReference type="STRING" id="448386.A0A2V3J2I1"/>
<dbReference type="CDD" id="cd00844">
    <property type="entry name" value="MPP_Dbr1_N"/>
    <property type="match status" value="1"/>
</dbReference>
<dbReference type="Pfam" id="PF00149">
    <property type="entry name" value="Metallophos"/>
    <property type="match status" value="1"/>
</dbReference>
<evidence type="ECO:0000256" key="4">
    <source>
        <dbReference type="ARBA" id="ARBA00004123"/>
    </source>
</evidence>